<keyword evidence="1 3" id="KW-0853">WD repeat</keyword>
<keyword evidence="2" id="KW-0677">Repeat</keyword>
<dbReference type="PRINTS" id="PR00320">
    <property type="entry name" value="GPROTEINBRPT"/>
</dbReference>
<evidence type="ECO:0000313" key="5">
    <source>
        <dbReference type="EMBL" id="GAB0206288.1"/>
    </source>
</evidence>
<proteinExistence type="predicted"/>
<dbReference type="EMBL" id="BAAFJT010000046">
    <property type="protein sequence ID" value="GAB0206288.1"/>
    <property type="molecule type" value="Genomic_DNA"/>
</dbReference>
<dbReference type="PROSITE" id="PS50294">
    <property type="entry name" value="WD_REPEATS_REGION"/>
    <property type="match status" value="1"/>
</dbReference>
<dbReference type="SUPFAM" id="SSF50998">
    <property type="entry name" value="Quinoprotein alcohol dehydrogenase-like"/>
    <property type="match status" value="1"/>
</dbReference>
<evidence type="ECO:0000313" key="6">
    <source>
        <dbReference type="Proteomes" id="UP001623348"/>
    </source>
</evidence>
<dbReference type="AlphaFoldDB" id="A0ABC9Y897"/>
<feature type="compositionally biased region" description="Acidic residues" evidence="4">
    <location>
        <begin position="23"/>
        <end position="35"/>
    </location>
</feature>
<feature type="compositionally biased region" description="Gly residues" evidence="4">
    <location>
        <begin position="497"/>
        <end position="510"/>
    </location>
</feature>
<dbReference type="SMART" id="SM00320">
    <property type="entry name" value="WD40"/>
    <property type="match status" value="5"/>
</dbReference>
<feature type="compositionally biased region" description="Pro residues" evidence="4">
    <location>
        <begin position="68"/>
        <end position="78"/>
    </location>
</feature>
<reference evidence="5 6" key="1">
    <citation type="submission" date="2024-06" db="EMBL/GenBank/DDBJ databases">
        <title>The draft genome of Grus japonensis, version 3.</title>
        <authorList>
            <person name="Nabeshima K."/>
            <person name="Suzuki S."/>
            <person name="Onuma M."/>
        </authorList>
    </citation>
    <scope>NUCLEOTIDE SEQUENCE [LARGE SCALE GENOMIC DNA]</scope>
    <source>
        <strain evidence="5 6">451A</strain>
    </source>
</reference>
<feature type="repeat" description="WD" evidence="3">
    <location>
        <begin position="455"/>
        <end position="496"/>
    </location>
</feature>
<dbReference type="InterPro" id="IPR015943">
    <property type="entry name" value="WD40/YVTN_repeat-like_dom_sf"/>
</dbReference>
<evidence type="ECO:0000256" key="2">
    <source>
        <dbReference type="ARBA" id="ARBA00022737"/>
    </source>
</evidence>
<name>A0ABC9Y897_GRUJA</name>
<accession>A0ABC9Y897</accession>
<dbReference type="PANTHER" id="PTHR19847:SF7">
    <property type="entry name" value="DDB1- AND CUL4-ASSOCIATED FACTOR 11"/>
    <property type="match status" value="1"/>
</dbReference>
<dbReference type="PANTHER" id="PTHR19847">
    <property type="entry name" value="DDB1- AND CUL4-ASSOCIATED FACTOR 11"/>
    <property type="match status" value="1"/>
</dbReference>
<sequence length="665" mass="71415">MGSHSSSRAGGGGARPPPRGPDPEEEEEEEEEEENQSYFLRRGQIPGGLRDPPESDEEVWDGGGGETDPPPPAPPPPDTRVLASHELRAQLELAAGRGGGRRPGPPEENLPRLLRQREWGRCHHGSFSPGEKSRLSSHFLPNHVAFADSYPQKAFCGLFSDDGSLFVSACQDQTLRVYECRGEGLRLFRASRGRDVGWSILDVVFTPDASQCLYSSWSDYGEGGRGLGEKGRGLTKPLPPPAQSTSTTSTGTATTTRPLTYDQKERRFAVFSLAVGPDGREVVGGANDGCLYVYDREVQRRVLRVEAHEDDVNAVALGDTGEQLLLSGGRRRLPGLGPPGDGRYLVSNSKDQTAKLWDLRRPAGPGGLAAARRAVARQSWDYRWQRAPRRAMATAPLPGDSSLMTYRGHAVLHTLLRCRLSPPRGGGGGLYLGTGCASGAVLVYDVLTGRAVRRLTNHGACVRDVCWHPHEGTLASASWDGSIRLWDYREPQDEDASGGGATRVGGGGDGDTPVPHTSPPKPELWGGSSTRIGGGKGRGKDLSRSSGAVENLNGWDGAMRNVNGWDGAVRNLSGWDGAMRNLSGWDGAVKNLSGWDGALKDIKGWDGRVKKLNGWDGALKDIKGWDGRVKKLNGRDGDVKDPDTQVGRAVKDLNGLDGTVKNLNG</sequence>
<comment type="caution">
    <text evidence="5">The sequence shown here is derived from an EMBL/GenBank/DDBJ whole genome shotgun (WGS) entry which is preliminary data.</text>
</comment>
<dbReference type="Gene3D" id="2.130.10.10">
    <property type="entry name" value="YVTN repeat-like/Quinoprotein amine dehydrogenase"/>
    <property type="match status" value="2"/>
</dbReference>
<feature type="region of interest" description="Disordered" evidence="4">
    <location>
        <begin position="226"/>
        <end position="258"/>
    </location>
</feature>
<gene>
    <name evidence="5" type="ORF">GRJ2_003094400</name>
</gene>
<feature type="region of interest" description="Disordered" evidence="4">
    <location>
        <begin position="491"/>
        <end position="548"/>
    </location>
</feature>
<feature type="region of interest" description="Disordered" evidence="4">
    <location>
        <begin position="1"/>
        <end position="80"/>
    </location>
</feature>
<protein>
    <submittedName>
        <fullName evidence="5">DDB1- and CUL4-associated factor 11</fullName>
    </submittedName>
</protein>
<dbReference type="PROSITE" id="PS50082">
    <property type="entry name" value="WD_REPEATS_2"/>
    <property type="match status" value="2"/>
</dbReference>
<evidence type="ECO:0000256" key="3">
    <source>
        <dbReference type="PROSITE-ProRule" id="PRU00221"/>
    </source>
</evidence>
<dbReference type="InterPro" id="IPR020472">
    <property type="entry name" value="WD40_PAC1"/>
</dbReference>
<keyword evidence="6" id="KW-1185">Reference proteome</keyword>
<evidence type="ECO:0000256" key="1">
    <source>
        <dbReference type="ARBA" id="ARBA00022574"/>
    </source>
</evidence>
<dbReference type="InterPro" id="IPR001680">
    <property type="entry name" value="WD40_rpt"/>
</dbReference>
<dbReference type="InterPro" id="IPR011047">
    <property type="entry name" value="Quinoprotein_ADH-like_sf"/>
</dbReference>
<evidence type="ECO:0000256" key="4">
    <source>
        <dbReference type="SAM" id="MobiDB-lite"/>
    </source>
</evidence>
<feature type="compositionally biased region" description="Low complexity" evidence="4">
    <location>
        <begin position="243"/>
        <end position="258"/>
    </location>
</feature>
<dbReference type="Proteomes" id="UP001623348">
    <property type="component" value="Unassembled WGS sequence"/>
</dbReference>
<feature type="repeat" description="WD" evidence="3">
    <location>
        <begin position="341"/>
        <end position="360"/>
    </location>
</feature>
<organism evidence="5 6">
    <name type="scientific">Grus japonensis</name>
    <name type="common">Japanese crane</name>
    <name type="synonym">Red-crowned crane</name>
    <dbReference type="NCBI Taxonomy" id="30415"/>
    <lineage>
        <taxon>Eukaryota</taxon>
        <taxon>Metazoa</taxon>
        <taxon>Chordata</taxon>
        <taxon>Craniata</taxon>
        <taxon>Vertebrata</taxon>
        <taxon>Euteleostomi</taxon>
        <taxon>Archelosauria</taxon>
        <taxon>Archosauria</taxon>
        <taxon>Dinosauria</taxon>
        <taxon>Saurischia</taxon>
        <taxon>Theropoda</taxon>
        <taxon>Coelurosauria</taxon>
        <taxon>Aves</taxon>
        <taxon>Neognathae</taxon>
        <taxon>Neoaves</taxon>
        <taxon>Gruiformes</taxon>
        <taxon>Gruidae</taxon>
        <taxon>Grus</taxon>
    </lineage>
</organism>
<dbReference type="InterPro" id="IPR051859">
    <property type="entry name" value="DCAF"/>
</dbReference>
<dbReference type="Pfam" id="PF00400">
    <property type="entry name" value="WD40"/>
    <property type="match status" value="3"/>
</dbReference>